<dbReference type="Proteomes" id="UP001501081">
    <property type="component" value="Unassembled WGS sequence"/>
</dbReference>
<evidence type="ECO:0000256" key="1">
    <source>
        <dbReference type="SAM" id="Phobius"/>
    </source>
</evidence>
<sequence>MKNKIGFNPIFALLAFPIGLALFREFDFQNFEFKKPALGILYLITFITCIILMLKKNKTLS</sequence>
<comment type="caution">
    <text evidence="2">The sequence shown here is derived from an EMBL/GenBank/DDBJ whole genome shotgun (WGS) entry which is preliminary data.</text>
</comment>
<keyword evidence="3" id="KW-1185">Reference proteome</keyword>
<protein>
    <submittedName>
        <fullName evidence="2">Uncharacterized protein</fullName>
    </submittedName>
</protein>
<keyword evidence="1" id="KW-0812">Transmembrane</keyword>
<organism evidence="2 3">
    <name type="scientific">Pedobacter ginsengiterrae</name>
    <dbReference type="NCBI Taxonomy" id="871696"/>
    <lineage>
        <taxon>Bacteria</taxon>
        <taxon>Pseudomonadati</taxon>
        <taxon>Bacteroidota</taxon>
        <taxon>Sphingobacteriia</taxon>
        <taxon>Sphingobacteriales</taxon>
        <taxon>Sphingobacteriaceae</taxon>
        <taxon>Pedobacter</taxon>
    </lineage>
</organism>
<evidence type="ECO:0000313" key="2">
    <source>
        <dbReference type="EMBL" id="GAA3977857.1"/>
    </source>
</evidence>
<accession>A0ABP7Q8C7</accession>
<gene>
    <name evidence="2" type="ORF">GCM10022246_32670</name>
</gene>
<reference evidence="3" key="1">
    <citation type="journal article" date="2019" name="Int. J. Syst. Evol. Microbiol.">
        <title>The Global Catalogue of Microorganisms (GCM) 10K type strain sequencing project: providing services to taxonomists for standard genome sequencing and annotation.</title>
        <authorList>
            <consortium name="The Broad Institute Genomics Platform"/>
            <consortium name="The Broad Institute Genome Sequencing Center for Infectious Disease"/>
            <person name="Wu L."/>
            <person name="Ma J."/>
        </authorList>
    </citation>
    <scope>NUCLEOTIDE SEQUENCE [LARGE SCALE GENOMIC DNA]</scope>
    <source>
        <strain evidence="3">JCM 17338</strain>
    </source>
</reference>
<evidence type="ECO:0000313" key="3">
    <source>
        <dbReference type="Proteomes" id="UP001501081"/>
    </source>
</evidence>
<name>A0ABP7Q8C7_9SPHI</name>
<keyword evidence="1" id="KW-0472">Membrane</keyword>
<keyword evidence="1" id="KW-1133">Transmembrane helix</keyword>
<feature type="transmembrane region" description="Helical" evidence="1">
    <location>
        <begin position="36"/>
        <end position="54"/>
    </location>
</feature>
<dbReference type="EMBL" id="BAABAK010000016">
    <property type="protein sequence ID" value="GAA3977857.1"/>
    <property type="molecule type" value="Genomic_DNA"/>
</dbReference>
<feature type="transmembrane region" description="Helical" evidence="1">
    <location>
        <begin position="7"/>
        <end position="24"/>
    </location>
</feature>
<proteinExistence type="predicted"/>